<name>A0ABY7K319_9ACTN</name>
<evidence type="ECO:0000313" key="5">
    <source>
        <dbReference type="Proteomes" id="UP001164693"/>
    </source>
</evidence>
<keyword evidence="2" id="KW-1133">Transmembrane helix</keyword>
<feature type="region of interest" description="Disordered" evidence="1">
    <location>
        <begin position="227"/>
        <end position="248"/>
    </location>
</feature>
<feature type="transmembrane region" description="Helical" evidence="2">
    <location>
        <begin position="21"/>
        <end position="41"/>
    </location>
</feature>
<keyword evidence="5" id="KW-1185">Reference proteome</keyword>
<feature type="transmembrane region" description="Helical" evidence="2">
    <location>
        <begin position="202"/>
        <end position="223"/>
    </location>
</feature>
<dbReference type="PANTHER" id="PTHR14969:SF13">
    <property type="entry name" value="AT30094P"/>
    <property type="match status" value="1"/>
</dbReference>
<feature type="transmembrane region" description="Helical" evidence="2">
    <location>
        <begin position="175"/>
        <end position="196"/>
    </location>
</feature>
<evidence type="ECO:0000256" key="1">
    <source>
        <dbReference type="SAM" id="MobiDB-lite"/>
    </source>
</evidence>
<feature type="transmembrane region" description="Helical" evidence="2">
    <location>
        <begin position="150"/>
        <end position="168"/>
    </location>
</feature>
<dbReference type="Gene3D" id="1.20.144.10">
    <property type="entry name" value="Phosphatidic acid phosphatase type 2/haloperoxidase"/>
    <property type="match status" value="2"/>
</dbReference>
<dbReference type="PANTHER" id="PTHR14969">
    <property type="entry name" value="SPHINGOSINE-1-PHOSPHATE PHOSPHOHYDROLASE"/>
    <property type="match status" value="1"/>
</dbReference>
<dbReference type="CDD" id="cd03392">
    <property type="entry name" value="PAP2_like_2"/>
    <property type="match status" value="1"/>
</dbReference>
<dbReference type="InterPro" id="IPR036938">
    <property type="entry name" value="PAP2/HPO_sf"/>
</dbReference>
<sequence>MRDANTMDEGRAGRRFGARSLLAFAAVLILAVPFSLLVLLVRAKSDPLLHLDHDTADSLHGFAVDHPTFTSAMRVISHVGSTTGWWIVLTPVFLWLVWRRLPRLAAFLAVTALGSSLLNRLVKTLVDRARPHLVDPVAAAAGKSFPSGHAQSATVGCGILVLIFLPVVAPRARAWLPVAAAVIVGLIGFSRIALGVHYLSDVVGGVVIGVAWLLAMTAAFSAWRRDEHKPPVHPTEGLEPEQRDRLTP</sequence>
<dbReference type="Pfam" id="PF01569">
    <property type="entry name" value="PAP2"/>
    <property type="match status" value="1"/>
</dbReference>
<reference evidence="4" key="1">
    <citation type="submission" date="2022-05" db="EMBL/GenBank/DDBJ databases">
        <title>Jatrophihabitans sp. SB3-54 whole genome sequence.</title>
        <authorList>
            <person name="Suh M.K."/>
            <person name="Eom M.K."/>
            <person name="Kim J.S."/>
            <person name="Kim H.S."/>
            <person name="Do H.E."/>
            <person name="Shin Y.K."/>
            <person name="Lee J.-S."/>
        </authorList>
    </citation>
    <scope>NUCLEOTIDE SEQUENCE</scope>
    <source>
        <strain evidence="4">SB3-54</strain>
    </source>
</reference>
<organism evidence="4 5">
    <name type="scientific">Jatrophihabitans cynanchi</name>
    <dbReference type="NCBI Taxonomy" id="2944128"/>
    <lineage>
        <taxon>Bacteria</taxon>
        <taxon>Bacillati</taxon>
        <taxon>Actinomycetota</taxon>
        <taxon>Actinomycetes</taxon>
        <taxon>Jatrophihabitantales</taxon>
        <taxon>Jatrophihabitantaceae</taxon>
        <taxon>Jatrophihabitans</taxon>
    </lineage>
</organism>
<feature type="domain" description="Phosphatidic acid phosphatase type 2/haloperoxidase" evidence="3">
    <location>
        <begin position="105"/>
        <end position="217"/>
    </location>
</feature>
<feature type="transmembrane region" description="Helical" evidence="2">
    <location>
        <begin position="75"/>
        <end position="97"/>
    </location>
</feature>
<gene>
    <name evidence="4" type="ORF">M6B22_03015</name>
</gene>
<keyword evidence="2" id="KW-0472">Membrane</keyword>
<accession>A0ABY7K319</accession>
<dbReference type="EMBL" id="CP097463">
    <property type="protein sequence ID" value="WAX57749.1"/>
    <property type="molecule type" value="Genomic_DNA"/>
</dbReference>
<dbReference type="Proteomes" id="UP001164693">
    <property type="component" value="Chromosome"/>
</dbReference>
<dbReference type="SUPFAM" id="SSF48317">
    <property type="entry name" value="Acid phosphatase/Vanadium-dependent haloperoxidase"/>
    <property type="match status" value="1"/>
</dbReference>
<feature type="transmembrane region" description="Helical" evidence="2">
    <location>
        <begin position="104"/>
        <end position="122"/>
    </location>
</feature>
<protein>
    <submittedName>
        <fullName evidence="4">Phosphatase PAP2 family protein</fullName>
    </submittedName>
</protein>
<dbReference type="RefSeq" id="WP_269444296.1">
    <property type="nucleotide sequence ID" value="NZ_CP097463.1"/>
</dbReference>
<proteinExistence type="predicted"/>
<dbReference type="InterPro" id="IPR000326">
    <property type="entry name" value="PAP2/HPO"/>
</dbReference>
<dbReference type="SMART" id="SM00014">
    <property type="entry name" value="acidPPc"/>
    <property type="match status" value="1"/>
</dbReference>
<evidence type="ECO:0000259" key="3">
    <source>
        <dbReference type="SMART" id="SM00014"/>
    </source>
</evidence>
<keyword evidence="2" id="KW-0812">Transmembrane</keyword>
<evidence type="ECO:0000313" key="4">
    <source>
        <dbReference type="EMBL" id="WAX57749.1"/>
    </source>
</evidence>
<evidence type="ECO:0000256" key="2">
    <source>
        <dbReference type="SAM" id="Phobius"/>
    </source>
</evidence>